<reference evidence="1 2" key="1">
    <citation type="submission" date="2015-09" db="EMBL/GenBank/DDBJ databases">
        <authorList>
            <consortium name="Pathogen Informatics"/>
        </authorList>
    </citation>
    <scope>NUCLEOTIDE SEQUENCE [LARGE SCALE GENOMIC DNA]</scope>
    <source>
        <strain evidence="1 2">2789STDY5834939</strain>
    </source>
</reference>
<name>A0A174T1C4_9FIRM</name>
<dbReference type="EMBL" id="CZBE01000021">
    <property type="protein sequence ID" value="CUQ01180.1"/>
    <property type="molecule type" value="Genomic_DNA"/>
</dbReference>
<evidence type="ECO:0000313" key="1">
    <source>
        <dbReference type="EMBL" id="CUQ01180.1"/>
    </source>
</evidence>
<evidence type="ECO:0000313" key="2">
    <source>
        <dbReference type="Proteomes" id="UP000095765"/>
    </source>
</evidence>
<protein>
    <recommendedName>
        <fullName evidence="3">Toxin-antitoxin system HicB family antitoxin</fullName>
    </recommendedName>
</protein>
<sequence>MGRPKKPDSNPTDYKRGFNAENYERLYPWARRGRKAFYTMAAKQAGLSLNEFIIAAIEEKMERDSPDTYKQMQEETKN</sequence>
<accession>A0A174T1C4</accession>
<evidence type="ECO:0008006" key="3">
    <source>
        <dbReference type="Google" id="ProtNLM"/>
    </source>
</evidence>
<proteinExistence type="predicted"/>
<dbReference type="GeneID" id="72463468"/>
<dbReference type="AlphaFoldDB" id="A0A174T1C4"/>
<dbReference type="Proteomes" id="UP000095765">
    <property type="component" value="Unassembled WGS sequence"/>
</dbReference>
<dbReference type="OrthoDB" id="1824311at2"/>
<organism evidence="1 2">
    <name type="scientific">Anaerotruncus colihominis</name>
    <dbReference type="NCBI Taxonomy" id="169435"/>
    <lineage>
        <taxon>Bacteria</taxon>
        <taxon>Bacillati</taxon>
        <taxon>Bacillota</taxon>
        <taxon>Clostridia</taxon>
        <taxon>Eubacteriales</taxon>
        <taxon>Oscillospiraceae</taxon>
        <taxon>Anaerotruncus</taxon>
    </lineage>
</organism>
<dbReference type="RefSeq" id="WP_055245698.1">
    <property type="nucleotide sequence ID" value="NZ_CABIWA010000004.1"/>
</dbReference>
<gene>
    <name evidence="1" type="ORF">ERS852551_02747</name>
</gene>